<name>A0ABX1LXM3_9CYAN</name>
<keyword evidence="2" id="KW-1133">Transmembrane helix</keyword>
<feature type="region of interest" description="Disordered" evidence="1">
    <location>
        <begin position="122"/>
        <end position="161"/>
    </location>
</feature>
<dbReference type="Proteomes" id="UP000738376">
    <property type="component" value="Unassembled WGS sequence"/>
</dbReference>
<keyword evidence="2" id="KW-0472">Membrane</keyword>
<feature type="transmembrane region" description="Helical" evidence="2">
    <location>
        <begin position="51"/>
        <end position="78"/>
    </location>
</feature>
<feature type="transmembrane region" description="Helical" evidence="2">
    <location>
        <begin position="24"/>
        <end position="45"/>
    </location>
</feature>
<proteinExistence type="predicted"/>
<feature type="compositionally biased region" description="Acidic residues" evidence="1">
    <location>
        <begin position="145"/>
        <end position="154"/>
    </location>
</feature>
<dbReference type="RefSeq" id="WP_169365048.1">
    <property type="nucleotide sequence ID" value="NZ_JAAVJL010000002.1"/>
</dbReference>
<sequence length="161" mass="18101">MNNNWQENMQVFSSQVIKNIKSNAVAPANFLAVFGVTFFLGVMITCLSMQQIWFAIACFVLAAICVIPAIFLIIYFALKDPDRLQTERYLTENRWIDAWKDVAKNGDSDDLKLANLIDSESPIAKPNLQPRLSRKKLSDSTQSDLGEDNSDETIGDNHGQK</sequence>
<gene>
    <name evidence="3" type="ORF">HC246_19270</name>
</gene>
<keyword evidence="4" id="KW-1185">Reference proteome</keyword>
<protein>
    <submittedName>
        <fullName evidence="3">Uncharacterized protein</fullName>
    </submittedName>
</protein>
<dbReference type="EMBL" id="JAAVJL010000002">
    <property type="protein sequence ID" value="NMF60106.1"/>
    <property type="molecule type" value="Genomic_DNA"/>
</dbReference>
<evidence type="ECO:0000313" key="3">
    <source>
        <dbReference type="EMBL" id="NMF60106.1"/>
    </source>
</evidence>
<accession>A0ABX1LXM3</accession>
<keyword evidence="2" id="KW-0812">Transmembrane</keyword>
<evidence type="ECO:0000256" key="1">
    <source>
        <dbReference type="SAM" id="MobiDB-lite"/>
    </source>
</evidence>
<organism evidence="3 4">
    <name type="scientific">Pseudanabaena yagii GIHE-NHR1</name>
    <dbReference type="NCBI Taxonomy" id="2722753"/>
    <lineage>
        <taxon>Bacteria</taxon>
        <taxon>Bacillati</taxon>
        <taxon>Cyanobacteriota</taxon>
        <taxon>Cyanophyceae</taxon>
        <taxon>Pseudanabaenales</taxon>
        <taxon>Pseudanabaenaceae</taxon>
        <taxon>Pseudanabaena</taxon>
        <taxon>Pseudanabaena yagii</taxon>
    </lineage>
</organism>
<evidence type="ECO:0000256" key="2">
    <source>
        <dbReference type="SAM" id="Phobius"/>
    </source>
</evidence>
<reference evidence="3 4" key="1">
    <citation type="submission" date="2020-03" db="EMBL/GenBank/DDBJ databases">
        <title>Draft Genome Sequence of 2-Methylisoborneol Producing Pseudanabaena yagii Strain GIHE-NHR1 Isolated from North Han River in South Korea.</title>
        <authorList>
            <person name="Jeong J."/>
        </authorList>
    </citation>
    <scope>NUCLEOTIDE SEQUENCE [LARGE SCALE GENOMIC DNA]</scope>
    <source>
        <strain evidence="3 4">GIHE-NHR1</strain>
    </source>
</reference>
<evidence type="ECO:0000313" key="4">
    <source>
        <dbReference type="Proteomes" id="UP000738376"/>
    </source>
</evidence>
<comment type="caution">
    <text evidence="3">The sequence shown here is derived from an EMBL/GenBank/DDBJ whole genome shotgun (WGS) entry which is preliminary data.</text>
</comment>